<protein>
    <submittedName>
        <fullName evidence="1">Chlorinating enzyme</fullName>
    </submittedName>
</protein>
<sequence>MSKLTSNQLQEYNDNGYVAPIEVLTKDQAFEIRKEIENIETKWPNELKGAGRNYVHMISPILDEVCHNSKMLDAVESIIGKNILICGTTLFIKNPHEKGFVSFHQDATYIGLEPHNWVTAWLAITDANEENGCMRMWSGSHKDNIRHHEQKYDEGNLLTRGQTVENVPLDKTTPLVLKAGQMSLHHPTIVHGSGLNKSKDRRIGFVIQSYIGTNVEQVLGKMYVQQARGDDTFKYHQHTKRPHKIMSSEDIEIRKKANDDLQRIFYPGFTKKRDL</sequence>
<gene>
    <name evidence="1" type="ORF">VP91_00001220</name>
</gene>
<comment type="caution">
    <text evidence="1">The sequence shown here is derived from an EMBL/GenBank/DDBJ whole genome shotgun (WGS) entry which is preliminary data.</text>
</comment>
<accession>A0ABX1T054</accession>
<dbReference type="Gene3D" id="2.60.120.620">
    <property type="entry name" value="q2cbj1_9rhob like domain"/>
    <property type="match status" value="1"/>
</dbReference>
<dbReference type="PANTHER" id="PTHR20883:SF52">
    <property type="entry name" value="ALPHA-KETOGLUTARATE-DEPENDENT HYPOPHOSPHITE DIOXYGENASE-LIKE GENE A2 [PROVISIONAL]-RELATED"/>
    <property type="match status" value="1"/>
</dbReference>
<evidence type="ECO:0000313" key="1">
    <source>
        <dbReference type="EMBL" id="NMN66992.1"/>
    </source>
</evidence>
<name>A0ABX1T054_PELUQ</name>
<proteinExistence type="predicted"/>
<dbReference type="Proteomes" id="UP001166004">
    <property type="component" value="Unassembled WGS sequence"/>
</dbReference>
<dbReference type="InterPro" id="IPR008775">
    <property type="entry name" value="Phytyl_CoA_dOase-like"/>
</dbReference>
<keyword evidence="2" id="KW-1185">Reference proteome</keyword>
<dbReference type="Pfam" id="PF05721">
    <property type="entry name" value="PhyH"/>
    <property type="match status" value="1"/>
</dbReference>
<organism evidence="1 2">
    <name type="scientific">Pelagibacter ubique</name>
    <dbReference type="NCBI Taxonomy" id="198252"/>
    <lineage>
        <taxon>Bacteria</taxon>
        <taxon>Pseudomonadati</taxon>
        <taxon>Pseudomonadota</taxon>
        <taxon>Alphaproteobacteria</taxon>
        <taxon>Candidatus Pelagibacterales</taxon>
        <taxon>Candidatus Pelagibacteraceae</taxon>
        <taxon>Candidatus Pelagibacter</taxon>
    </lineage>
</organism>
<dbReference type="PANTHER" id="PTHR20883">
    <property type="entry name" value="PHYTANOYL-COA DIOXYGENASE DOMAIN CONTAINING 1"/>
    <property type="match status" value="1"/>
</dbReference>
<dbReference type="RefSeq" id="WP_169035517.1">
    <property type="nucleotide sequence ID" value="NZ_LANA01000001.1"/>
</dbReference>
<dbReference type="SUPFAM" id="SSF51197">
    <property type="entry name" value="Clavaminate synthase-like"/>
    <property type="match status" value="1"/>
</dbReference>
<dbReference type="EMBL" id="LANA01000001">
    <property type="protein sequence ID" value="NMN66992.1"/>
    <property type="molecule type" value="Genomic_DNA"/>
</dbReference>
<reference evidence="1 2" key="1">
    <citation type="submission" date="2019-07" db="EMBL/GenBank/DDBJ databases">
        <title>SAR11 Genome Evolution.</title>
        <authorList>
            <person name="Giovannoni S."/>
        </authorList>
    </citation>
    <scope>NUCLEOTIDE SEQUENCE [LARGE SCALE GENOMIC DNA]</scope>
    <source>
        <strain evidence="1 2">HTCC9565</strain>
    </source>
</reference>
<evidence type="ECO:0000313" key="2">
    <source>
        <dbReference type="Proteomes" id="UP001166004"/>
    </source>
</evidence>